<dbReference type="Gene3D" id="3.40.50.300">
    <property type="entry name" value="P-loop containing nucleotide triphosphate hydrolases"/>
    <property type="match status" value="1"/>
</dbReference>
<feature type="domain" description="ABC transporter" evidence="10">
    <location>
        <begin position="444"/>
        <end position="680"/>
    </location>
</feature>
<dbReference type="InterPro" id="IPR003593">
    <property type="entry name" value="AAA+_ATPase"/>
</dbReference>
<feature type="chain" id="PRO_5043901084" description="ABC transporter domain-containing protein" evidence="9">
    <location>
        <begin position="29"/>
        <end position="680"/>
    </location>
</feature>
<evidence type="ECO:0000259" key="10">
    <source>
        <dbReference type="PROSITE" id="PS50893"/>
    </source>
</evidence>
<keyword evidence="4" id="KW-0547">Nucleotide-binding</keyword>
<evidence type="ECO:0000313" key="12">
    <source>
        <dbReference type="Proteomes" id="UP001489004"/>
    </source>
</evidence>
<evidence type="ECO:0000256" key="2">
    <source>
        <dbReference type="ARBA" id="ARBA00022448"/>
    </source>
</evidence>
<keyword evidence="6 8" id="KW-1133">Transmembrane helix</keyword>
<dbReference type="GO" id="GO:0005778">
    <property type="term" value="C:peroxisomal membrane"/>
    <property type="evidence" value="ECO:0007669"/>
    <property type="project" value="TreeGrafter"/>
</dbReference>
<feature type="signal peptide" evidence="9">
    <location>
        <begin position="1"/>
        <end position="28"/>
    </location>
</feature>
<sequence length="680" mass="75541">MAEILMGLTANHKRALAVVLLAGGLAGAQQVSRDVHRAQREQRHLCADLEHKGPGKQKAAKVAVDKVFFRRLLEILKICVPRLLSKEAGLIAFQGGLLLSRTWLTDYISRIEARAGRHLISQNFPQFGRLLALFAAVAVPAACVNSGLKYMQKRIQIAFMRRLTHMLHEQYCNNRAYYAASTLGGLTNADQRITEDVEKFAFTISELYSYTFKPLLDVIVFTRSLSRVMGYRGQLGLYLYYMATATMLRALSPPLALMTSQEAGLSGAFRTAHQRLVAHSEEIAYNDPPAGAAEQMILNQHLYRLLRHAKLSAFQRFIQQVFDGYFVKYFASVVALMVYAAPIYFKDPKTRGSRDDITQDYIRSMRLLSNTSRGVGDLVLVYKRLTGLAGHTSRVAELLEQVQRLSSGDPTAVHRELYLRNLSSGTLKLDGDIPEPKRLPGDIIKFKRVALSSPDGTPLVRDLTFDVPIGSSILIMGPNGSGKSSLFRVLAGLWPLQGGEITVPGLGSMFYLSQRPYLVSGSLRDQLLYPQPPRAVWAAATPAMRAAFMHLPGAQLAGDELEEKLCDCLEAVELEYLLGRGAGWDQVQNWEETLSGGEKQRLAMARLLFHRPQYAILDECTSAVSADGEAALYRACKAAGITMLSIGHRPALRQFHNVIIHFEGTQSGQGWHLERIKHDL</sequence>
<dbReference type="InterPro" id="IPR011527">
    <property type="entry name" value="ABC1_TM_dom"/>
</dbReference>
<dbReference type="GO" id="GO:0005324">
    <property type="term" value="F:long-chain fatty acid transmembrane transporter activity"/>
    <property type="evidence" value="ECO:0007669"/>
    <property type="project" value="TreeGrafter"/>
</dbReference>
<keyword evidence="12" id="KW-1185">Reference proteome</keyword>
<evidence type="ECO:0000256" key="3">
    <source>
        <dbReference type="ARBA" id="ARBA00022692"/>
    </source>
</evidence>
<dbReference type="PANTHER" id="PTHR11384">
    <property type="entry name" value="ATP-BINDING CASSETTE, SUB-FAMILY D MEMBER"/>
    <property type="match status" value="1"/>
</dbReference>
<organism evidence="11 12">
    <name type="scientific">[Myrmecia] bisecta</name>
    <dbReference type="NCBI Taxonomy" id="41462"/>
    <lineage>
        <taxon>Eukaryota</taxon>
        <taxon>Viridiplantae</taxon>
        <taxon>Chlorophyta</taxon>
        <taxon>core chlorophytes</taxon>
        <taxon>Trebouxiophyceae</taxon>
        <taxon>Trebouxiales</taxon>
        <taxon>Trebouxiaceae</taxon>
        <taxon>Myrmecia</taxon>
    </lineage>
</organism>
<reference evidence="11 12" key="1">
    <citation type="journal article" date="2024" name="Nat. Commun.">
        <title>Phylogenomics reveals the evolutionary origins of lichenization in chlorophyte algae.</title>
        <authorList>
            <person name="Puginier C."/>
            <person name="Libourel C."/>
            <person name="Otte J."/>
            <person name="Skaloud P."/>
            <person name="Haon M."/>
            <person name="Grisel S."/>
            <person name="Petersen M."/>
            <person name="Berrin J.G."/>
            <person name="Delaux P.M."/>
            <person name="Dal Grande F."/>
            <person name="Keller J."/>
        </authorList>
    </citation>
    <scope>NUCLEOTIDE SEQUENCE [LARGE SCALE GENOMIC DNA]</scope>
    <source>
        <strain evidence="11 12">SAG 2043</strain>
    </source>
</reference>
<dbReference type="GO" id="GO:0005524">
    <property type="term" value="F:ATP binding"/>
    <property type="evidence" value="ECO:0007669"/>
    <property type="project" value="UniProtKB-KW"/>
</dbReference>
<dbReference type="CDD" id="cd03223">
    <property type="entry name" value="ABCD_peroxisomal_ALDP"/>
    <property type="match status" value="1"/>
</dbReference>
<dbReference type="GO" id="GO:0007031">
    <property type="term" value="P:peroxisome organization"/>
    <property type="evidence" value="ECO:0007669"/>
    <property type="project" value="TreeGrafter"/>
</dbReference>
<keyword evidence="2" id="KW-0813">Transport</keyword>
<gene>
    <name evidence="11" type="ORF">WJX72_004862</name>
</gene>
<dbReference type="SUPFAM" id="SSF52540">
    <property type="entry name" value="P-loop containing nucleoside triphosphate hydrolases"/>
    <property type="match status" value="1"/>
</dbReference>
<protein>
    <recommendedName>
        <fullName evidence="10">ABC transporter domain-containing protein</fullName>
    </recommendedName>
</protein>
<keyword evidence="9" id="KW-0732">Signal</keyword>
<dbReference type="GO" id="GO:0042760">
    <property type="term" value="P:very long-chain fatty acid catabolic process"/>
    <property type="evidence" value="ECO:0007669"/>
    <property type="project" value="TreeGrafter"/>
</dbReference>
<proteinExistence type="inferred from homology"/>
<keyword evidence="5" id="KW-0067">ATP-binding</keyword>
<comment type="similarity">
    <text evidence="1">Belongs to the ABC transporter superfamily. ABCD family. Peroxisomal fatty acyl CoA transporter (TC 3.A.1.203) subfamily.</text>
</comment>
<dbReference type="EMBL" id="JALJOR010000006">
    <property type="protein sequence ID" value="KAK9815509.1"/>
    <property type="molecule type" value="Genomic_DNA"/>
</dbReference>
<dbReference type="InterPro" id="IPR017871">
    <property type="entry name" value="ABC_transporter-like_CS"/>
</dbReference>
<dbReference type="InterPro" id="IPR027417">
    <property type="entry name" value="P-loop_NTPase"/>
</dbReference>
<evidence type="ECO:0000256" key="1">
    <source>
        <dbReference type="ARBA" id="ARBA00008575"/>
    </source>
</evidence>
<evidence type="ECO:0000256" key="8">
    <source>
        <dbReference type="SAM" id="Phobius"/>
    </source>
</evidence>
<dbReference type="InterPro" id="IPR050835">
    <property type="entry name" value="ABC_transporter_sub-D"/>
</dbReference>
<keyword evidence="7 8" id="KW-0472">Membrane</keyword>
<dbReference type="PROSITE" id="PS00211">
    <property type="entry name" value="ABC_TRANSPORTER_1"/>
    <property type="match status" value="1"/>
</dbReference>
<dbReference type="GO" id="GO:0140359">
    <property type="term" value="F:ABC-type transporter activity"/>
    <property type="evidence" value="ECO:0007669"/>
    <property type="project" value="InterPro"/>
</dbReference>
<evidence type="ECO:0000256" key="4">
    <source>
        <dbReference type="ARBA" id="ARBA00022741"/>
    </source>
</evidence>
<keyword evidence="3 8" id="KW-0812">Transmembrane</keyword>
<feature type="transmembrane region" description="Helical" evidence="8">
    <location>
        <begin position="326"/>
        <end position="345"/>
    </location>
</feature>
<accession>A0AAW1Q589</accession>
<comment type="caution">
    <text evidence="11">The sequence shown here is derived from an EMBL/GenBank/DDBJ whole genome shotgun (WGS) entry which is preliminary data.</text>
</comment>
<evidence type="ECO:0000313" key="11">
    <source>
        <dbReference type="EMBL" id="KAK9815509.1"/>
    </source>
</evidence>
<dbReference type="GO" id="GO:0016887">
    <property type="term" value="F:ATP hydrolysis activity"/>
    <property type="evidence" value="ECO:0007669"/>
    <property type="project" value="InterPro"/>
</dbReference>
<evidence type="ECO:0000256" key="9">
    <source>
        <dbReference type="SAM" id="SignalP"/>
    </source>
</evidence>
<evidence type="ECO:0000256" key="6">
    <source>
        <dbReference type="ARBA" id="ARBA00022989"/>
    </source>
</evidence>
<dbReference type="GO" id="GO:0015910">
    <property type="term" value="P:long-chain fatty acid import into peroxisome"/>
    <property type="evidence" value="ECO:0007669"/>
    <property type="project" value="TreeGrafter"/>
</dbReference>
<evidence type="ECO:0000256" key="5">
    <source>
        <dbReference type="ARBA" id="ARBA00022840"/>
    </source>
</evidence>
<dbReference type="SMART" id="SM00382">
    <property type="entry name" value="AAA"/>
    <property type="match status" value="1"/>
</dbReference>
<dbReference type="PROSITE" id="PS50893">
    <property type="entry name" value="ABC_TRANSPORTER_2"/>
    <property type="match status" value="1"/>
</dbReference>
<dbReference type="InterPro" id="IPR003439">
    <property type="entry name" value="ABC_transporter-like_ATP-bd"/>
</dbReference>
<dbReference type="AlphaFoldDB" id="A0AAW1Q589"/>
<dbReference type="GO" id="GO:0006635">
    <property type="term" value="P:fatty acid beta-oxidation"/>
    <property type="evidence" value="ECO:0007669"/>
    <property type="project" value="TreeGrafter"/>
</dbReference>
<dbReference type="Pfam" id="PF06472">
    <property type="entry name" value="ABC_membrane_2"/>
    <property type="match status" value="1"/>
</dbReference>
<dbReference type="PANTHER" id="PTHR11384:SF67">
    <property type="entry name" value="ATP-BINDING CASSETTE SUB-FAMILY D MEMBER 1"/>
    <property type="match status" value="1"/>
</dbReference>
<name>A0AAW1Q589_9CHLO</name>
<dbReference type="Pfam" id="PF00005">
    <property type="entry name" value="ABC_tran"/>
    <property type="match status" value="1"/>
</dbReference>
<dbReference type="Proteomes" id="UP001489004">
    <property type="component" value="Unassembled WGS sequence"/>
</dbReference>
<feature type="transmembrane region" description="Helical" evidence="8">
    <location>
        <begin position="130"/>
        <end position="151"/>
    </location>
</feature>
<evidence type="ECO:0000256" key="7">
    <source>
        <dbReference type="ARBA" id="ARBA00023136"/>
    </source>
</evidence>